<reference evidence="1 2" key="1">
    <citation type="submission" date="2020-04" db="EMBL/GenBank/DDBJ databases">
        <title>Draft genome of Pyxidicoccus fallax type strain.</title>
        <authorList>
            <person name="Whitworth D.E."/>
        </authorList>
    </citation>
    <scope>NUCLEOTIDE SEQUENCE [LARGE SCALE GENOMIC DNA]</scope>
    <source>
        <strain evidence="1 2">DSM 14698</strain>
    </source>
</reference>
<dbReference type="Proteomes" id="UP000518300">
    <property type="component" value="Unassembled WGS sequence"/>
</dbReference>
<keyword evidence="2" id="KW-1185">Reference proteome</keyword>
<comment type="caution">
    <text evidence="1">The sequence shown here is derived from an EMBL/GenBank/DDBJ whole genome shotgun (WGS) entry which is preliminary data.</text>
</comment>
<dbReference type="Pfam" id="PF09535">
    <property type="entry name" value="Gmx_para_CXXCG"/>
    <property type="match status" value="1"/>
</dbReference>
<evidence type="ECO:0000313" key="2">
    <source>
        <dbReference type="Proteomes" id="UP000518300"/>
    </source>
</evidence>
<proteinExistence type="predicted"/>
<name>A0A848LAY9_9BACT</name>
<sequence>MKFYELRADRSAPYTGSLSGIYKWYLPSVVDCPGCGARVFGDTTVRYPCVDLSALPNVRDYEYKLPQPLDEYLRLSEQLRPLLPPGAVLMPGMALGPMVGKASGTFGQLFMHDPSFVQIRREALTRLQEAGIRGLHGCPLEVRFRGKNPPELLEPQLELRGGFHPDCLPADARTCERCGAANYSLPDPYILDAATLPTDVDLFRLADWSAVILATERFVDTVKQLSLDGVTFREVRVR</sequence>
<protein>
    <submittedName>
        <fullName evidence="1">Uncharacterized protein</fullName>
    </submittedName>
</protein>
<dbReference type="AlphaFoldDB" id="A0A848LAY9"/>
<dbReference type="InterPro" id="IPR011750">
    <property type="entry name" value="Gmx_para_CXXCG"/>
</dbReference>
<dbReference type="EMBL" id="JABBJJ010000011">
    <property type="protein sequence ID" value="NMO14015.1"/>
    <property type="molecule type" value="Genomic_DNA"/>
</dbReference>
<evidence type="ECO:0000313" key="1">
    <source>
        <dbReference type="EMBL" id="NMO14015.1"/>
    </source>
</evidence>
<organism evidence="1 2">
    <name type="scientific">Pyxidicoccus fallax</name>
    <dbReference type="NCBI Taxonomy" id="394095"/>
    <lineage>
        <taxon>Bacteria</taxon>
        <taxon>Pseudomonadati</taxon>
        <taxon>Myxococcota</taxon>
        <taxon>Myxococcia</taxon>
        <taxon>Myxococcales</taxon>
        <taxon>Cystobacterineae</taxon>
        <taxon>Myxococcaceae</taxon>
        <taxon>Pyxidicoccus</taxon>
    </lineage>
</organism>
<dbReference type="RefSeq" id="WP_169343294.1">
    <property type="nucleotide sequence ID" value="NZ_JABBJJ010000011.1"/>
</dbReference>
<accession>A0A848LAY9</accession>
<gene>
    <name evidence="1" type="ORF">HG543_03960</name>
</gene>
<dbReference type="NCBIfam" id="TIGR02264">
    <property type="entry name" value="gmx_para_CXXCG"/>
    <property type="match status" value="1"/>
</dbReference>